<dbReference type="HAMAP" id="MF_00978">
    <property type="entry name" value="Bifunct_BirA"/>
    <property type="match status" value="1"/>
</dbReference>
<dbReference type="InterPro" id="IPR030855">
    <property type="entry name" value="Bifunct_BirA"/>
</dbReference>
<keyword evidence="2 6" id="KW-0547">Nucleotide-binding</keyword>
<dbReference type="InterPro" id="IPR036388">
    <property type="entry name" value="WH-like_DNA-bd_sf"/>
</dbReference>
<dbReference type="NCBIfam" id="NF008848">
    <property type="entry name" value="PRK11886.1-3"/>
    <property type="match status" value="1"/>
</dbReference>
<keyword evidence="6" id="KW-0238">DNA-binding</keyword>
<comment type="caution">
    <text evidence="8">The sequence shown here is derived from an EMBL/GenBank/DDBJ whole genome shotgun (WGS) entry which is preliminary data.</text>
</comment>
<sequence length="324" mass="33622">MAKTEALALLADGEFHSGQELADRLGISRTAVWKQLGKLQALGLTAESVRGKGYRIAGGIELLDDAQIRAALEPETLALLRELQIVTAIDSTNAELLRRLQAGPGSGLVCTAEQQTAGRGRRGRSWVSPFASNIYLSLAWEFAGGAAALEGLSLAVGVAVASALDRCGVADVALKWPNDLLHGGAKLGGILIEMVGDAAGSCQVVVGVGLNVRMPELAAAEIDQAWTDVTAAATGSVGRNQLLSALLNELLPLLPRFAEQGFTPWREPWMALDAHADSPVIVTSGDSRLAGTARGIDTSGALLLEVAGSVRAIHGGEVSLRPAS</sequence>
<evidence type="ECO:0000256" key="5">
    <source>
        <dbReference type="ARBA" id="ARBA00047846"/>
    </source>
</evidence>
<feature type="binding site" evidence="6">
    <location>
        <begin position="91"/>
        <end position="93"/>
    </location>
    <ligand>
        <name>biotin</name>
        <dbReference type="ChEBI" id="CHEBI:57586"/>
    </ligand>
</feature>
<dbReference type="Proteomes" id="UP001143362">
    <property type="component" value="Unassembled WGS sequence"/>
</dbReference>
<dbReference type="PROSITE" id="PS51733">
    <property type="entry name" value="BPL_LPL_CATALYTIC"/>
    <property type="match status" value="1"/>
</dbReference>
<dbReference type="InterPro" id="IPR004408">
    <property type="entry name" value="Biotin_CoA_COase_ligase"/>
</dbReference>
<feature type="binding site" evidence="6">
    <location>
        <begin position="119"/>
        <end position="121"/>
    </location>
    <ligand>
        <name>biotin</name>
        <dbReference type="ChEBI" id="CHEBI:57586"/>
    </ligand>
</feature>
<keyword evidence="9" id="KW-1185">Reference proteome</keyword>
<dbReference type="InterPro" id="IPR008988">
    <property type="entry name" value="Transcriptional_repressor_C"/>
</dbReference>
<feature type="DNA-binding region" description="H-T-H motif" evidence="6">
    <location>
        <begin position="18"/>
        <end position="37"/>
    </location>
</feature>
<dbReference type="EMBL" id="SHNN01000001">
    <property type="protein sequence ID" value="MCX2979465.1"/>
    <property type="molecule type" value="Genomic_DNA"/>
</dbReference>
<dbReference type="SUPFAM" id="SSF55681">
    <property type="entry name" value="Class II aaRS and biotin synthetases"/>
    <property type="match status" value="1"/>
</dbReference>
<dbReference type="InterPro" id="IPR003142">
    <property type="entry name" value="BPL_C"/>
</dbReference>
<dbReference type="NCBIfam" id="TIGR00121">
    <property type="entry name" value="birA_ligase"/>
    <property type="match status" value="1"/>
</dbReference>
<organism evidence="8 9">
    <name type="scientific">Candidatus Litorirhabdus singularis</name>
    <dbReference type="NCBI Taxonomy" id="2518993"/>
    <lineage>
        <taxon>Bacteria</taxon>
        <taxon>Pseudomonadati</taxon>
        <taxon>Pseudomonadota</taxon>
        <taxon>Gammaproteobacteria</taxon>
        <taxon>Cellvibrionales</taxon>
        <taxon>Halieaceae</taxon>
        <taxon>Candidatus Litorirhabdus</taxon>
    </lineage>
</organism>
<proteinExistence type="inferred from homology"/>
<dbReference type="RefSeq" id="WP_279243466.1">
    <property type="nucleotide sequence ID" value="NZ_SHNN01000001.1"/>
</dbReference>
<gene>
    <name evidence="6 8" type="primary">birA</name>
    <name evidence="8" type="ORF">EYC98_01165</name>
</gene>
<dbReference type="InterPro" id="IPR036390">
    <property type="entry name" value="WH_DNA-bd_sf"/>
</dbReference>
<evidence type="ECO:0000256" key="3">
    <source>
        <dbReference type="ARBA" id="ARBA00022840"/>
    </source>
</evidence>
<evidence type="ECO:0000313" key="9">
    <source>
        <dbReference type="Proteomes" id="UP001143362"/>
    </source>
</evidence>
<dbReference type="Pfam" id="PF02237">
    <property type="entry name" value="BPL_C"/>
    <property type="match status" value="1"/>
</dbReference>
<dbReference type="PANTHER" id="PTHR12835:SF5">
    <property type="entry name" value="BIOTIN--PROTEIN LIGASE"/>
    <property type="match status" value="1"/>
</dbReference>
<keyword evidence="6" id="KW-0678">Repressor</keyword>
<accession>A0ABT3TB33</accession>
<dbReference type="InterPro" id="IPR011991">
    <property type="entry name" value="ArsR-like_HTH"/>
</dbReference>
<dbReference type="InterPro" id="IPR045864">
    <property type="entry name" value="aa-tRNA-synth_II/BPL/LPL"/>
</dbReference>
<name>A0ABT3TB33_9GAMM</name>
<keyword evidence="3 6" id="KW-0067">ATP-binding</keyword>
<evidence type="ECO:0000259" key="7">
    <source>
        <dbReference type="PROSITE" id="PS51733"/>
    </source>
</evidence>
<evidence type="ECO:0000256" key="2">
    <source>
        <dbReference type="ARBA" id="ARBA00022741"/>
    </source>
</evidence>
<feature type="binding site" evidence="6">
    <location>
        <position position="186"/>
    </location>
    <ligand>
        <name>biotin</name>
        <dbReference type="ChEBI" id="CHEBI:57586"/>
    </ligand>
</feature>
<dbReference type="Gene3D" id="3.30.930.10">
    <property type="entry name" value="Bira Bifunctional Protein, Domain 2"/>
    <property type="match status" value="1"/>
</dbReference>
<dbReference type="EC" id="6.3.4.15" evidence="6"/>
<keyword evidence="1 6" id="KW-0436">Ligase</keyword>
<evidence type="ECO:0000256" key="1">
    <source>
        <dbReference type="ARBA" id="ARBA00022598"/>
    </source>
</evidence>
<dbReference type="InterPro" id="IPR013196">
    <property type="entry name" value="HTH_11"/>
</dbReference>
<dbReference type="CDD" id="cd16442">
    <property type="entry name" value="BPL"/>
    <property type="match status" value="1"/>
</dbReference>
<dbReference type="CDD" id="cd00090">
    <property type="entry name" value="HTH_ARSR"/>
    <property type="match status" value="1"/>
</dbReference>
<comment type="similarity">
    <text evidence="6">Belongs to the biotin--protein ligase family.</text>
</comment>
<dbReference type="NCBIfam" id="NF008847">
    <property type="entry name" value="PRK11886.1-2"/>
    <property type="match status" value="1"/>
</dbReference>
<feature type="binding site" evidence="6">
    <location>
        <position position="115"/>
    </location>
    <ligand>
        <name>biotin</name>
        <dbReference type="ChEBI" id="CHEBI:57586"/>
    </ligand>
</feature>
<dbReference type="InterPro" id="IPR004143">
    <property type="entry name" value="BPL_LPL_catalytic"/>
</dbReference>
<comment type="catalytic activity">
    <reaction evidence="5 6">
        <text>biotin + L-lysyl-[protein] + ATP = N(6)-biotinyl-L-lysyl-[protein] + AMP + diphosphate + H(+)</text>
        <dbReference type="Rhea" id="RHEA:11756"/>
        <dbReference type="Rhea" id="RHEA-COMP:9752"/>
        <dbReference type="Rhea" id="RHEA-COMP:10505"/>
        <dbReference type="ChEBI" id="CHEBI:15378"/>
        <dbReference type="ChEBI" id="CHEBI:29969"/>
        <dbReference type="ChEBI" id="CHEBI:30616"/>
        <dbReference type="ChEBI" id="CHEBI:33019"/>
        <dbReference type="ChEBI" id="CHEBI:57586"/>
        <dbReference type="ChEBI" id="CHEBI:83144"/>
        <dbReference type="ChEBI" id="CHEBI:456215"/>
        <dbReference type="EC" id="6.3.4.15"/>
    </reaction>
</comment>
<dbReference type="SUPFAM" id="SSF46785">
    <property type="entry name" value="Winged helix' DNA-binding domain"/>
    <property type="match status" value="1"/>
</dbReference>
<dbReference type="Gene3D" id="1.10.10.10">
    <property type="entry name" value="Winged helix-like DNA-binding domain superfamily/Winged helix DNA-binding domain"/>
    <property type="match status" value="1"/>
</dbReference>
<keyword evidence="6" id="KW-0804">Transcription</keyword>
<reference evidence="8" key="1">
    <citation type="submission" date="2019-02" db="EMBL/GenBank/DDBJ databases">
        <authorList>
            <person name="Li S.-H."/>
        </authorList>
    </citation>
    <scope>NUCLEOTIDE SEQUENCE</scope>
    <source>
        <strain evidence="8">IMCC14734</strain>
    </source>
</reference>
<dbReference type="Pfam" id="PF08279">
    <property type="entry name" value="HTH_11"/>
    <property type="match status" value="1"/>
</dbReference>
<evidence type="ECO:0000256" key="6">
    <source>
        <dbReference type="HAMAP-Rule" id="MF_00978"/>
    </source>
</evidence>
<dbReference type="Pfam" id="PF03099">
    <property type="entry name" value="BPL_LplA_LipB"/>
    <property type="match status" value="1"/>
</dbReference>
<evidence type="ECO:0000256" key="4">
    <source>
        <dbReference type="ARBA" id="ARBA00023267"/>
    </source>
</evidence>
<keyword evidence="4 6" id="KW-0092">Biotin</keyword>
<dbReference type="GO" id="GO:0004077">
    <property type="term" value="F:biotin--[biotin carboxyl-carrier protein] ligase activity"/>
    <property type="evidence" value="ECO:0007669"/>
    <property type="project" value="UniProtKB-EC"/>
</dbReference>
<evidence type="ECO:0000313" key="8">
    <source>
        <dbReference type="EMBL" id="MCX2979465.1"/>
    </source>
</evidence>
<comment type="function">
    <text evidence="6">Acts both as a biotin--[acetyl-CoA-carboxylase] ligase and a biotin-operon repressor. In the presence of ATP, BirA activates biotin to form the BirA-biotinyl-5'-adenylate (BirA-bio-5'-AMP or holoBirA) complex. HoloBirA can either transfer the biotinyl moiety to the biotin carboxyl carrier protein (BCCP) subunit of acetyl-CoA carboxylase, or bind to the biotin operator site and inhibit transcription of the operon.</text>
</comment>
<keyword evidence="6" id="KW-0805">Transcription regulation</keyword>
<dbReference type="SUPFAM" id="SSF50037">
    <property type="entry name" value="C-terminal domain of transcriptional repressors"/>
    <property type="match status" value="1"/>
</dbReference>
<dbReference type="PANTHER" id="PTHR12835">
    <property type="entry name" value="BIOTIN PROTEIN LIGASE"/>
    <property type="match status" value="1"/>
</dbReference>
<protein>
    <recommendedName>
        <fullName evidence="6">Bifunctional ligase/repressor BirA</fullName>
    </recommendedName>
    <alternativeName>
        <fullName evidence="6">Biotin operon repressor</fullName>
    </alternativeName>
    <alternativeName>
        <fullName evidence="6">Biotin--[acetyl-CoA-carboxylase] ligase</fullName>
        <ecNumber evidence="6">6.3.4.15</ecNumber>
    </alternativeName>
    <alternativeName>
        <fullName evidence="6">Biotin--protein ligase</fullName>
    </alternativeName>
    <alternativeName>
        <fullName evidence="6">Biotin-[acetyl-CoA carboxylase] synthetase</fullName>
    </alternativeName>
</protein>
<feature type="domain" description="BPL/LPL catalytic" evidence="7">
    <location>
        <begin position="71"/>
        <end position="258"/>
    </location>
</feature>
<dbReference type="Gene3D" id="2.30.30.100">
    <property type="match status" value="1"/>
</dbReference>